<dbReference type="InterPro" id="IPR008242">
    <property type="entry name" value="Chor_mutase/pphenate_deHydtase"/>
</dbReference>
<evidence type="ECO:0000256" key="7">
    <source>
        <dbReference type="ARBA" id="ARBA00047848"/>
    </source>
</evidence>
<dbReference type="InterPro" id="IPR018528">
    <property type="entry name" value="Preph_deHydtase_CS"/>
</dbReference>
<keyword evidence="6 10" id="KW-0456">Lyase</keyword>
<dbReference type="Proteomes" id="UP001183809">
    <property type="component" value="Unassembled WGS sequence"/>
</dbReference>
<keyword evidence="5" id="KW-0584">Phenylalanine biosynthesis</keyword>
<dbReference type="EMBL" id="JAVREY010000089">
    <property type="protein sequence ID" value="MDT0468954.1"/>
    <property type="molecule type" value="Genomic_DNA"/>
</dbReference>
<dbReference type="SUPFAM" id="SSF53850">
    <property type="entry name" value="Periplasmic binding protein-like II"/>
    <property type="match status" value="1"/>
</dbReference>
<feature type="region of interest" description="Disordered" evidence="8">
    <location>
        <begin position="284"/>
        <end position="308"/>
    </location>
</feature>
<feature type="domain" description="Prephenate dehydratase" evidence="9">
    <location>
        <begin position="2"/>
        <end position="186"/>
    </location>
</feature>
<dbReference type="Gene3D" id="3.40.190.10">
    <property type="entry name" value="Periplasmic binding protein-like II"/>
    <property type="match status" value="2"/>
</dbReference>
<sequence length="308" mass="32576">MEYAYLGPEGTFTETALHYALSRFSPSPNATCVPYATVPAALDAVRRAERAAAMVPMENSRKGVVPATLEGLTVGGDLHIVAEVVVPVTFALLAAPGVGLDGIGRVLSHPHALAQCAGWLRRNVPGARLEPAHSTAGAARDVVVADDPSCAAIAAPAVADQYGMRVLAQDIGDDENAVTRFVMVRRAGVPPARTGRDRTSLLVSVGDRTPAALPGILSVFSTGRVNLTWVQAWPTGTRLGTYRFFVDVDGHIDDQPVSRAVAALFDIGAEARFLGSYPRGLAAERAQRPGRVSSPHRPHAHTVRKDMP</sequence>
<dbReference type="CDD" id="cd04905">
    <property type="entry name" value="ACT_CM-PDT"/>
    <property type="match status" value="1"/>
</dbReference>
<evidence type="ECO:0000256" key="6">
    <source>
        <dbReference type="ARBA" id="ARBA00023239"/>
    </source>
</evidence>
<evidence type="ECO:0000313" key="10">
    <source>
        <dbReference type="EMBL" id="MDT0468954.1"/>
    </source>
</evidence>
<keyword evidence="3" id="KW-0028">Amino-acid biosynthesis</keyword>
<evidence type="ECO:0000256" key="4">
    <source>
        <dbReference type="ARBA" id="ARBA00023141"/>
    </source>
</evidence>
<proteinExistence type="predicted"/>
<dbReference type="Pfam" id="PF00800">
    <property type="entry name" value="PDT"/>
    <property type="match status" value="1"/>
</dbReference>
<evidence type="ECO:0000256" key="2">
    <source>
        <dbReference type="ARBA" id="ARBA00013147"/>
    </source>
</evidence>
<evidence type="ECO:0000256" key="3">
    <source>
        <dbReference type="ARBA" id="ARBA00022605"/>
    </source>
</evidence>
<comment type="catalytic activity">
    <reaction evidence="7">
        <text>prephenate + H(+) = 3-phenylpyruvate + CO2 + H2O</text>
        <dbReference type="Rhea" id="RHEA:21648"/>
        <dbReference type="ChEBI" id="CHEBI:15377"/>
        <dbReference type="ChEBI" id="CHEBI:15378"/>
        <dbReference type="ChEBI" id="CHEBI:16526"/>
        <dbReference type="ChEBI" id="CHEBI:18005"/>
        <dbReference type="ChEBI" id="CHEBI:29934"/>
        <dbReference type="EC" id="4.2.1.51"/>
    </reaction>
</comment>
<gene>
    <name evidence="10" type="primary">pheA</name>
    <name evidence="10" type="ORF">RM764_39300</name>
</gene>
<keyword evidence="4" id="KW-0057">Aromatic amino acid biosynthesis</keyword>
<evidence type="ECO:0000256" key="1">
    <source>
        <dbReference type="ARBA" id="ARBA00004741"/>
    </source>
</evidence>
<protein>
    <recommendedName>
        <fullName evidence="2">prephenate dehydratase</fullName>
        <ecNumber evidence="2">4.2.1.51</ecNumber>
    </recommendedName>
</protein>
<name>A0ABU2U6Z2_9ACTN</name>
<dbReference type="SUPFAM" id="SSF55021">
    <property type="entry name" value="ACT-like"/>
    <property type="match status" value="1"/>
</dbReference>
<comment type="pathway">
    <text evidence="1">Amino-acid biosynthesis; L-phenylalanine biosynthesis; phenylpyruvate from prephenate: step 1/1.</text>
</comment>
<dbReference type="PANTHER" id="PTHR21022">
    <property type="entry name" value="PREPHENATE DEHYDRATASE P PROTEIN"/>
    <property type="match status" value="1"/>
</dbReference>
<dbReference type="Gene3D" id="3.30.70.260">
    <property type="match status" value="1"/>
</dbReference>
<dbReference type="PROSITE" id="PS00857">
    <property type="entry name" value="PREPHENATE_DEHYDR_1"/>
    <property type="match status" value="1"/>
</dbReference>
<reference evidence="11" key="1">
    <citation type="submission" date="2023-07" db="EMBL/GenBank/DDBJ databases">
        <title>30 novel species of actinomycetes from the DSMZ collection.</title>
        <authorList>
            <person name="Nouioui I."/>
        </authorList>
    </citation>
    <scope>NUCLEOTIDE SEQUENCE [LARGE SCALE GENOMIC DNA]</scope>
    <source>
        <strain evidence="11">DSM 41699</strain>
    </source>
</reference>
<keyword evidence="11" id="KW-1185">Reference proteome</keyword>
<dbReference type="EC" id="4.2.1.51" evidence="2"/>
<dbReference type="GO" id="GO:0004664">
    <property type="term" value="F:prephenate dehydratase activity"/>
    <property type="evidence" value="ECO:0007669"/>
    <property type="project" value="UniProtKB-EC"/>
</dbReference>
<evidence type="ECO:0000256" key="8">
    <source>
        <dbReference type="SAM" id="MobiDB-lite"/>
    </source>
</evidence>
<evidence type="ECO:0000313" key="11">
    <source>
        <dbReference type="Proteomes" id="UP001183809"/>
    </source>
</evidence>
<organism evidence="10 11">
    <name type="scientific">Streptomyces gibsoniae</name>
    <dbReference type="NCBI Taxonomy" id="3075529"/>
    <lineage>
        <taxon>Bacteria</taxon>
        <taxon>Bacillati</taxon>
        <taxon>Actinomycetota</taxon>
        <taxon>Actinomycetes</taxon>
        <taxon>Kitasatosporales</taxon>
        <taxon>Streptomycetaceae</taxon>
        <taxon>Streptomyces</taxon>
    </lineage>
</organism>
<evidence type="ECO:0000256" key="5">
    <source>
        <dbReference type="ARBA" id="ARBA00023222"/>
    </source>
</evidence>
<evidence type="ECO:0000259" key="9">
    <source>
        <dbReference type="PROSITE" id="PS51171"/>
    </source>
</evidence>
<dbReference type="PIRSF" id="PIRSF001500">
    <property type="entry name" value="Chor_mut_pdt_Ppr"/>
    <property type="match status" value="1"/>
</dbReference>
<comment type="caution">
    <text evidence="10">The sequence shown here is derived from an EMBL/GenBank/DDBJ whole genome shotgun (WGS) entry which is preliminary data.</text>
</comment>
<dbReference type="InterPro" id="IPR001086">
    <property type="entry name" value="Preph_deHydtase"/>
</dbReference>
<dbReference type="PANTHER" id="PTHR21022:SF19">
    <property type="entry name" value="PREPHENATE DEHYDRATASE-RELATED"/>
    <property type="match status" value="1"/>
</dbReference>
<dbReference type="InterPro" id="IPR045865">
    <property type="entry name" value="ACT-like_dom_sf"/>
</dbReference>
<dbReference type="PROSITE" id="PS51171">
    <property type="entry name" value="PREPHENATE_DEHYDR_3"/>
    <property type="match status" value="1"/>
</dbReference>
<dbReference type="RefSeq" id="WP_311700396.1">
    <property type="nucleotide sequence ID" value="NZ_JAVREY010000089.1"/>
</dbReference>
<accession>A0ABU2U6Z2</accession>
<dbReference type="NCBIfam" id="NF008865">
    <property type="entry name" value="PRK11898.1"/>
    <property type="match status" value="1"/>
</dbReference>